<feature type="domain" description="Cysteine-rich transmembrane" evidence="4">
    <location>
        <begin position="56"/>
        <end position="86"/>
    </location>
</feature>
<evidence type="ECO:0000313" key="6">
    <source>
        <dbReference type="Proteomes" id="UP000268093"/>
    </source>
</evidence>
<sequence>MAILLPLKRVTVGRAIASKPTVHPRHRAVTINRRTFHPKIARPLRFNPPPQTVIIQQQAPAKNNDDACCWGCLAACCICCALDALC</sequence>
<keyword evidence="3" id="KW-0472">Membrane</keyword>
<protein>
    <recommendedName>
        <fullName evidence="4">Cysteine-rich transmembrane domain-containing protein</fullName>
    </recommendedName>
</protein>
<evidence type="ECO:0000256" key="1">
    <source>
        <dbReference type="ARBA" id="ARBA00004370"/>
    </source>
</evidence>
<dbReference type="Proteomes" id="UP000268093">
    <property type="component" value="Unassembled WGS sequence"/>
</dbReference>
<name>A0A433DIJ2_9FUNG</name>
<dbReference type="InterPro" id="IPR028144">
    <property type="entry name" value="CYSTM_dom"/>
</dbReference>
<comment type="subcellular location">
    <subcellularLocation>
        <location evidence="1">Membrane</location>
    </subcellularLocation>
</comment>
<evidence type="ECO:0000256" key="3">
    <source>
        <dbReference type="ARBA" id="ARBA00023136"/>
    </source>
</evidence>
<keyword evidence="6" id="KW-1185">Reference proteome</keyword>
<evidence type="ECO:0000256" key="2">
    <source>
        <dbReference type="ARBA" id="ARBA00009444"/>
    </source>
</evidence>
<reference evidence="5 6" key="1">
    <citation type="journal article" date="2018" name="New Phytol.">
        <title>Phylogenomics of Endogonaceae and evolution of mycorrhizas within Mucoromycota.</title>
        <authorList>
            <person name="Chang Y."/>
            <person name="Desiro A."/>
            <person name="Na H."/>
            <person name="Sandor L."/>
            <person name="Lipzen A."/>
            <person name="Clum A."/>
            <person name="Barry K."/>
            <person name="Grigoriev I.V."/>
            <person name="Martin F.M."/>
            <person name="Stajich J.E."/>
            <person name="Smith M.E."/>
            <person name="Bonito G."/>
            <person name="Spatafora J.W."/>
        </authorList>
    </citation>
    <scope>NUCLEOTIDE SEQUENCE [LARGE SCALE GENOMIC DNA]</scope>
    <source>
        <strain evidence="5 6">GMNB39</strain>
    </source>
</reference>
<evidence type="ECO:0000313" key="5">
    <source>
        <dbReference type="EMBL" id="RUP50605.1"/>
    </source>
</evidence>
<dbReference type="AlphaFoldDB" id="A0A433DIJ2"/>
<dbReference type="Pfam" id="PF12734">
    <property type="entry name" value="CYSTM"/>
    <property type="match status" value="1"/>
</dbReference>
<dbReference type="GO" id="GO:0016020">
    <property type="term" value="C:membrane"/>
    <property type="evidence" value="ECO:0007669"/>
    <property type="project" value="UniProtKB-SubCell"/>
</dbReference>
<organism evidence="5 6">
    <name type="scientific">Jimgerdemannia flammicorona</name>
    <dbReference type="NCBI Taxonomy" id="994334"/>
    <lineage>
        <taxon>Eukaryota</taxon>
        <taxon>Fungi</taxon>
        <taxon>Fungi incertae sedis</taxon>
        <taxon>Mucoromycota</taxon>
        <taxon>Mucoromycotina</taxon>
        <taxon>Endogonomycetes</taxon>
        <taxon>Endogonales</taxon>
        <taxon>Endogonaceae</taxon>
        <taxon>Jimgerdemannia</taxon>
    </lineage>
</organism>
<evidence type="ECO:0000259" key="4">
    <source>
        <dbReference type="Pfam" id="PF12734"/>
    </source>
</evidence>
<proteinExistence type="inferred from homology"/>
<accession>A0A433DIJ2</accession>
<comment type="similarity">
    <text evidence="2">Belongs to the CYSTM1 family.</text>
</comment>
<gene>
    <name evidence="5" type="ORF">BC936DRAFT_138414</name>
</gene>
<dbReference type="EMBL" id="RBNI01001306">
    <property type="protein sequence ID" value="RUP50605.1"/>
    <property type="molecule type" value="Genomic_DNA"/>
</dbReference>
<comment type="caution">
    <text evidence="5">The sequence shown here is derived from an EMBL/GenBank/DDBJ whole genome shotgun (WGS) entry which is preliminary data.</text>
</comment>